<organism evidence="2 3">
    <name type="scientific">Neocucurbitaria cava</name>
    <dbReference type="NCBI Taxonomy" id="798079"/>
    <lineage>
        <taxon>Eukaryota</taxon>
        <taxon>Fungi</taxon>
        <taxon>Dikarya</taxon>
        <taxon>Ascomycota</taxon>
        <taxon>Pezizomycotina</taxon>
        <taxon>Dothideomycetes</taxon>
        <taxon>Pleosporomycetidae</taxon>
        <taxon>Pleosporales</taxon>
        <taxon>Pleosporineae</taxon>
        <taxon>Cucurbitariaceae</taxon>
        <taxon>Neocucurbitaria</taxon>
    </lineage>
</organism>
<keyword evidence="3" id="KW-1185">Reference proteome</keyword>
<reference evidence="2" key="1">
    <citation type="submission" date="2022-10" db="EMBL/GenBank/DDBJ databases">
        <title>Tapping the CABI collections for fungal endophytes: first genome assemblies for Collariella, Neodidymelliopsis, Ascochyta clinopodiicola, Didymella pomorum, Didymosphaeria variabile, Neocosmospora piperis and Neocucurbitaria cava.</title>
        <authorList>
            <person name="Hill R."/>
        </authorList>
    </citation>
    <scope>NUCLEOTIDE SEQUENCE</scope>
    <source>
        <strain evidence="2">IMI 356814</strain>
    </source>
</reference>
<comment type="caution">
    <text evidence="2">The sequence shown here is derived from an EMBL/GenBank/DDBJ whole genome shotgun (WGS) entry which is preliminary data.</text>
</comment>
<evidence type="ECO:0000256" key="1">
    <source>
        <dbReference type="SAM" id="Coils"/>
    </source>
</evidence>
<dbReference type="EMBL" id="JAPEUY010000009">
    <property type="protein sequence ID" value="KAJ4369904.1"/>
    <property type="molecule type" value="Genomic_DNA"/>
</dbReference>
<proteinExistence type="predicted"/>
<keyword evidence="1" id="KW-0175">Coiled coil</keyword>
<sequence>MCTYIEDAFICEAEKQFVALIASFDASIKRCEKKVEKLDTKLEKADAHLEKCECYIAELKAEHLFPSIYKAAKKLPEAELQLRYARWKLAEEVKEKEKVHARCLEATGLEYRTKQENKLLKKTFDELTAELTGEVKAKEMDEKAAMMAEIAALKAQLTIQADENKIKDKRLLQKTEEIEKYKQSEEEKHEELLDFKKDVKAYQKGSEEGHMKRHAANEAYILELEEAYVAARKQGEARELRLKEAGLELKEMLEYANLAVTMANKAWCDGAEAIECLTWKASGAFGDSE</sequence>
<gene>
    <name evidence="2" type="ORF">N0V83_005668</name>
</gene>
<evidence type="ECO:0000313" key="2">
    <source>
        <dbReference type="EMBL" id="KAJ4369904.1"/>
    </source>
</evidence>
<dbReference type="Proteomes" id="UP001140560">
    <property type="component" value="Unassembled WGS sequence"/>
</dbReference>
<dbReference type="OrthoDB" id="10529733at2759"/>
<accession>A0A9W8Y7Q6</accession>
<feature type="coiled-coil region" evidence="1">
    <location>
        <begin position="136"/>
        <end position="191"/>
    </location>
</feature>
<feature type="coiled-coil region" evidence="1">
    <location>
        <begin position="28"/>
        <end position="62"/>
    </location>
</feature>
<dbReference type="AlphaFoldDB" id="A0A9W8Y7Q6"/>
<evidence type="ECO:0000313" key="3">
    <source>
        <dbReference type="Proteomes" id="UP001140560"/>
    </source>
</evidence>
<name>A0A9W8Y7Q6_9PLEO</name>
<protein>
    <submittedName>
        <fullName evidence="2">Uncharacterized protein</fullName>
    </submittedName>
</protein>